<keyword evidence="3" id="KW-1185">Reference proteome</keyword>
<gene>
    <name evidence="2" type="ORF">ABZ071_01770</name>
</gene>
<evidence type="ECO:0008006" key="4">
    <source>
        <dbReference type="Google" id="ProtNLM"/>
    </source>
</evidence>
<dbReference type="RefSeq" id="WP_355662859.1">
    <property type="nucleotide sequence ID" value="NZ_JBEXRX010000002.1"/>
</dbReference>
<proteinExistence type="predicted"/>
<keyword evidence="1" id="KW-0732">Signal</keyword>
<evidence type="ECO:0000313" key="3">
    <source>
        <dbReference type="Proteomes" id="UP001550348"/>
    </source>
</evidence>
<evidence type="ECO:0000256" key="1">
    <source>
        <dbReference type="SAM" id="SignalP"/>
    </source>
</evidence>
<feature type="signal peptide" evidence="1">
    <location>
        <begin position="1"/>
        <end position="28"/>
    </location>
</feature>
<reference evidence="2 3" key="1">
    <citation type="submission" date="2024-06" db="EMBL/GenBank/DDBJ databases">
        <title>The Natural Products Discovery Center: Release of the First 8490 Sequenced Strains for Exploring Actinobacteria Biosynthetic Diversity.</title>
        <authorList>
            <person name="Kalkreuter E."/>
            <person name="Kautsar S.A."/>
            <person name="Yang D."/>
            <person name="Bader C.D."/>
            <person name="Teijaro C.N."/>
            <person name="Fluegel L."/>
            <person name="Davis C.M."/>
            <person name="Simpson J.R."/>
            <person name="Lauterbach L."/>
            <person name="Steele A.D."/>
            <person name="Gui C."/>
            <person name="Meng S."/>
            <person name="Li G."/>
            <person name="Viehrig K."/>
            <person name="Ye F."/>
            <person name="Su P."/>
            <person name="Kiefer A.F."/>
            <person name="Nichols A."/>
            <person name="Cepeda A.J."/>
            <person name="Yan W."/>
            <person name="Fan B."/>
            <person name="Jiang Y."/>
            <person name="Adhikari A."/>
            <person name="Zheng C.-J."/>
            <person name="Schuster L."/>
            <person name="Cowan T.M."/>
            <person name="Smanski M.J."/>
            <person name="Chevrette M.G."/>
            <person name="De Carvalho L.P.S."/>
            <person name="Shen B."/>
        </authorList>
    </citation>
    <scope>NUCLEOTIDE SEQUENCE [LARGE SCALE GENOMIC DNA]</scope>
    <source>
        <strain evidence="2 3">NPDC006286</strain>
    </source>
</reference>
<sequence length="291" mass="30109">MQALALRLLTVAAASLTMAIAAVAPAHADSYGDTNCTVTPDAPQCVVTVTYTGGGNGNGNSGGGGGNTVCKVGGNVVECHNAFGWLGKDGCYYGKDESSFLPANQWIKTCLDPATGDPIPGLTIVTLFQPPVALGVITQRAVDNLTIPRPVIAANPSLTTTQFVHVPVWWWVQPGWWQTQTARASAGGLTIEAKAVPRKITWYAGDGSSVVCNGPGTPWTTSVNPLSASPTCGHTYTKTSANSPGGTFTLRAVATWDVSWSGGGFSGTEPAITTTTTVNVTVTEQRAVVVR</sequence>
<accession>A0ABV2VGB7</accession>
<comment type="caution">
    <text evidence="2">The sequence shown here is derived from an EMBL/GenBank/DDBJ whole genome shotgun (WGS) entry which is preliminary data.</text>
</comment>
<organism evidence="2 3">
    <name type="scientific">Micromonospora fulviviridis</name>
    <dbReference type="NCBI Taxonomy" id="47860"/>
    <lineage>
        <taxon>Bacteria</taxon>
        <taxon>Bacillati</taxon>
        <taxon>Actinomycetota</taxon>
        <taxon>Actinomycetes</taxon>
        <taxon>Micromonosporales</taxon>
        <taxon>Micromonosporaceae</taxon>
        <taxon>Micromonospora</taxon>
    </lineage>
</organism>
<dbReference type="Proteomes" id="UP001550348">
    <property type="component" value="Unassembled WGS sequence"/>
</dbReference>
<name>A0ABV2VGB7_9ACTN</name>
<evidence type="ECO:0000313" key="2">
    <source>
        <dbReference type="EMBL" id="MEU0150656.1"/>
    </source>
</evidence>
<dbReference type="EMBL" id="JBEXRX010000002">
    <property type="protein sequence ID" value="MEU0150656.1"/>
    <property type="molecule type" value="Genomic_DNA"/>
</dbReference>
<feature type="chain" id="PRO_5045060237" description="ATP/GTP-binding protein" evidence="1">
    <location>
        <begin position="29"/>
        <end position="291"/>
    </location>
</feature>
<protein>
    <recommendedName>
        <fullName evidence="4">ATP/GTP-binding protein</fullName>
    </recommendedName>
</protein>